<dbReference type="Gene3D" id="3.40.190.10">
    <property type="entry name" value="Periplasmic binding protein-like II"/>
    <property type="match status" value="2"/>
</dbReference>
<dbReference type="InterPro" id="IPR005119">
    <property type="entry name" value="LysR_subst-bd"/>
</dbReference>
<dbReference type="InterPro" id="IPR036388">
    <property type="entry name" value="WH-like_DNA-bd_sf"/>
</dbReference>
<keyword evidence="4" id="KW-0804">Transcription</keyword>
<comment type="similarity">
    <text evidence="1">Belongs to the LysR transcriptional regulatory family.</text>
</comment>
<dbReference type="GO" id="GO:0006351">
    <property type="term" value="P:DNA-templated transcription"/>
    <property type="evidence" value="ECO:0007669"/>
    <property type="project" value="TreeGrafter"/>
</dbReference>
<dbReference type="SUPFAM" id="SSF46785">
    <property type="entry name" value="Winged helix' DNA-binding domain"/>
    <property type="match status" value="1"/>
</dbReference>
<dbReference type="SUPFAM" id="SSF53850">
    <property type="entry name" value="Periplasmic binding protein-like II"/>
    <property type="match status" value="1"/>
</dbReference>
<dbReference type="EMBL" id="QPJL01000027">
    <property type="protein sequence ID" value="RCW79260.1"/>
    <property type="molecule type" value="Genomic_DNA"/>
</dbReference>
<comment type="caution">
    <text evidence="6">The sequence shown here is derived from an EMBL/GenBank/DDBJ whole genome shotgun (WGS) entry which is preliminary data.</text>
</comment>
<dbReference type="GO" id="GO:0003700">
    <property type="term" value="F:DNA-binding transcription factor activity"/>
    <property type="evidence" value="ECO:0007669"/>
    <property type="project" value="InterPro"/>
</dbReference>
<keyword evidence="7" id="KW-1185">Reference proteome</keyword>
<dbReference type="GO" id="GO:0043565">
    <property type="term" value="F:sequence-specific DNA binding"/>
    <property type="evidence" value="ECO:0007669"/>
    <property type="project" value="TreeGrafter"/>
</dbReference>
<reference evidence="6 7" key="1">
    <citation type="submission" date="2018-07" db="EMBL/GenBank/DDBJ databases">
        <title>Genomic Encyclopedia of Type Strains, Phase III (KMG-III): the genomes of soil and plant-associated and newly described type strains.</title>
        <authorList>
            <person name="Whitman W."/>
        </authorList>
    </citation>
    <scope>NUCLEOTIDE SEQUENCE [LARGE SCALE GENOMIC DNA]</scope>
    <source>
        <strain evidence="6 7">CECT 8525</strain>
    </source>
</reference>
<evidence type="ECO:0000313" key="7">
    <source>
        <dbReference type="Proteomes" id="UP000253345"/>
    </source>
</evidence>
<name>A0A368YG95_9RHOB</name>
<keyword evidence="2" id="KW-0805">Transcription regulation</keyword>
<dbReference type="RefSeq" id="WP_220269867.1">
    <property type="nucleotide sequence ID" value="NZ_QPJL01000027.1"/>
</dbReference>
<evidence type="ECO:0000256" key="2">
    <source>
        <dbReference type="ARBA" id="ARBA00023015"/>
    </source>
</evidence>
<organism evidence="6 7">
    <name type="scientific">Paracoccus lutimaris</name>
    <dbReference type="NCBI Taxonomy" id="1490030"/>
    <lineage>
        <taxon>Bacteria</taxon>
        <taxon>Pseudomonadati</taxon>
        <taxon>Pseudomonadota</taxon>
        <taxon>Alphaproteobacteria</taxon>
        <taxon>Rhodobacterales</taxon>
        <taxon>Paracoccaceae</taxon>
        <taxon>Paracoccus</taxon>
    </lineage>
</organism>
<evidence type="ECO:0000256" key="3">
    <source>
        <dbReference type="ARBA" id="ARBA00023125"/>
    </source>
</evidence>
<dbReference type="InterPro" id="IPR058163">
    <property type="entry name" value="LysR-type_TF_proteobact-type"/>
</dbReference>
<dbReference type="InterPro" id="IPR000847">
    <property type="entry name" value="LysR_HTH_N"/>
</dbReference>
<dbReference type="AlphaFoldDB" id="A0A368YG95"/>
<protein>
    <submittedName>
        <fullName evidence="6">DNA-binding transcriptional LysR family regulator</fullName>
    </submittedName>
</protein>
<sequence>MTALRVIRAIAERGSTTAAAESMHMSQSAVSKQLLTVEALLGVQIFLRRPTGMVPTQIGEIYIEQALVAIKAMEDAAFRVARLQSDPHMLRLKVLPIFGDRWLLPRFEDFSRQHPEIEVQYTTFAADSPAEQPDGVFRFGRGPFPNEDMLYLFGRDVRLVCTPDYLAGLGACQTLDDLAQGTVFEHPGTPLHWADLIAAHGRQDLPARKIVQFDYYTLVLRAAISGQGLALVPFQLIETELGAGQLVNPGAISYASDIGYWFTIPADRKPSAALRVFRDWLGGQI</sequence>
<dbReference type="Pfam" id="PF00126">
    <property type="entry name" value="HTH_1"/>
    <property type="match status" value="1"/>
</dbReference>
<dbReference type="InterPro" id="IPR036390">
    <property type="entry name" value="WH_DNA-bd_sf"/>
</dbReference>
<feature type="domain" description="HTH lysR-type" evidence="5">
    <location>
        <begin position="1"/>
        <end position="56"/>
    </location>
</feature>
<dbReference type="PANTHER" id="PTHR30537">
    <property type="entry name" value="HTH-TYPE TRANSCRIPTIONAL REGULATOR"/>
    <property type="match status" value="1"/>
</dbReference>
<dbReference type="PRINTS" id="PR00039">
    <property type="entry name" value="HTHLYSR"/>
</dbReference>
<dbReference type="PANTHER" id="PTHR30537:SF74">
    <property type="entry name" value="HTH-TYPE TRANSCRIPTIONAL REGULATOR TRPI"/>
    <property type="match status" value="1"/>
</dbReference>
<accession>A0A368YG95</accession>
<dbReference type="PROSITE" id="PS50931">
    <property type="entry name" value="HTH_LYSR"/>
    <property type="match status" value="1"/>
</dbReference>
<dbReference type="Proteomes" id="UP000253345">
    <property type="component" value="Unassembled WGS sequence"/>
</dbReference>
<gene>
    <name evidence="6" type="ORF">DFP89_12727</name>
</gene>
<dbReference type="Pfam" id="PF03466">
    <property type="entry name" value="LysR_substrate"/>
    <property type="match status" value="1"/>
</dbReference>
<evidence type="ECO:0000256" key="1">
    <source>
        <dbReference type="ARBA" id="ARBA00009437"/>
    </source>
</evidence>
<proteinExistence type="inferred from homology"/>
<evidence type="ECO:0000313" key="6">
    <source>
        <dbReference type="EMBL" id="RCW79260.1"/>
    </source>
</evidence>
<dbReference type="CDD" id="cd08432">
    <property type="entry name" value="PBP2_GcdR_TrpI_HvrB_AmpR_like"/>
    <property type="match status" value="1"/>
</dbReference>
<evidence type="ECO:0000259" key="5">
    <source>
        <dbReference type="PROSITE" id="PS50931"/>
    </source>
</evidence>
<keyword evidence="3 6" id="KW-0238">DNA-binding</keyword>
<evidence type="ECO:0000256" key="4">
    <source>
        <dbReference type="ARBA" id="ARBA00023163"/>
    </source>
</evidence>
<dbReference type="Gene3D" id="1.10.10.10">
    <property type="entry name" value="Winged helix-like DNA-binding domain superfamily/Winged helix DNA-binding domain"/>
    <property type="match status" value="1"/>
</dbReference>